<feature type="transmembrane region" description="Helical" evidence="1">
    <location>
        <begin position="5"/>
        <end position="21"/>
    </location>
</feature>
<sequence length="108" mass="12229">MSYLVYVAGFGVAVVVFLWLRDLRIYYRTGLSGYRTAAYQGVLFTALALLALFVTWSGLEILGLGLVLAALFLQGRLSRERVWHGEGTLKRFLGEVERRKDKGSKERK</sequence>
<keyword evidence="1" id="KW-1133">Transmembrane helix</keyword>
<evidence type="ECO:0000256" key="1">
    <source>
        <dbReference type="SAM" id="Phobius"/>
    </source>
</evidence>
<dbReference type="EMBL" id="VCYH01000002">
    <property type="protein sequence ID" value="MDN7023957.1"/>
    <property type="molecule type" value="Genomic_DNA"/>
</dbReference>
<reference evidence="2" key="1">
    <citation type="submission" date="2019-05" db="EMBL/GenBank/DDBJ databases">
        <title>Methanoculleus sp. FWC-SCC1, a methanogenic archaeon isolated from deep marine cold seep.</title>
        <authorList>
            <person name="Chen Y.-W."/>
            <person name="Chen S.-C."/>
            <person name="Teng N.-H."/>
            <person name="Lai M.-C."/>
        </authorList>
    </citation>
    <scope>NUCLEOTIDE SEQUENCE</scope>
    <source>
        <strain evidence="2">FWC-SCC1</strain>
    </source>
</reference>
<organism evidence="2 3">
    <name type="scientific">Methanoculleus frigidifontis</name>
    <dbReference type="NCBI Taxonomy" id="2584085"/>
    <lineage>
        <taxon>Archaea</taxon>
        <taxon>Methanobacteriati</taxon>
        <taxon>Methanobacteriota</taxon>
        <taxon>Stenosarchaea group</taxon>
        <taxon>Methanomicrobia</taxon>
        <taxon>Methanomicrobiales</taxon>
        <taxon>Methanomicrobiaceae</taxon>
        <taxon>Methanoculleus</taxon>
    </lineage>
</organism>
<name>A0ABT8M7P8_9EURY</name>
<dbReference type="RefSeq" id="WP_301663041.1">
    <property type="nucleotide sequence ID" value="NZ_VCYH01000002.1"/>
</dbReference>
<evidence type="ECO:0000313" key="3">
    <source>
        <dbReference type="Proteomes" id="UP001168338"/>
    </source>
</evidence>
<keyword evidence="1" id="KW-0812">Transmembrane</keyword>
<protein>
    <submittedName>
        <fullName evidence="2">ABC transporter permease</fullName>
    </submittedName>
</protein>
<dbReference type="Proteomes" id="UP001168338">
    <property type="component" value="Unassembled WGS sequence"/>
</dbReference>
<feature type="transmembrane region" description="Helical" evidence="1">
    <location>
        <begin position="41"/>
        <end position="73"/>
    </location>
</feature>
<keyword evidence="3" id="KW-1185">Reference proteome</keyword>
<accession>A0ABT8M7P8</accession>
<keyword evidence="1" id="KW-0472">Membrane</keyword>
<proteinExistence type="predicted"/>
<evidence type="ECO:0000313" key="2">
    <source>
        <dbReference type="EMBL" id="MDN7023957.1"/>
    </source>
</evidence>
<gene>
    <name evidence="2" type="ORF">FGU65_03450</name>
</gene>
<comment type="caution">
    <text evidence="2">The sequence shown here is derived from an EMBL/GenBank/DDBJ whole genome shotgun (WGS) entry which is preliminary data.</text>
</comment>